<dbReference type="PROSITE" id="PS50005">
    <property type="entry name" value="TPR"/>
    <property type="match status" value="1"/>
</dbReference>
<feature type="transmembrane region" description="Helical" evidence="2">
    <location>
        <begin position="13"/>
        <end position="33"/>
    </location>
</feature>
<dbReference type="AlphaFoldDB" id="A0A8J7LBP3"/>
<accession>A0A8J7LBP3</accession>
<dbReference type="EMBL" id="JAECZC010000078">
    <property type="protein sequence ID" value="MBH8565945.1"/>
    <property type="molecule type" value="Genomic_DNA"/>
</dbReference>
<evidence type="ECO:0000256" key="1">
    <source>
        <dbReference type="PROSITE-ProRule" id="PRU00339"/>
    </source>
</evidence>
<comment type="caution">
    <text evidence="3">The sequence shown here is derived from an EMBL/GenBank/DDBJ whole genome shotgun (WGS) entry which is preliminary data.</text>
</comment>
<protein>
    <submittedName>
        <fullName evidence="3">Tetratricopeptide repeat protein</fullName>
    </submittedName>
</protein>
<keyword evidence="2" id="KW-0472">Membrane</keyword>
<organism evidence="3 4">
    <name type="scientific">Amazonocrinis nigriterrae CENA67</name>
    <dbReference type="NCBI Taxonomy" id="2794033"/>
    <lineage>
        <taxon>Bacteria</taxon>
        <taxon>Bacillati</taxon>
        <taxon>Cyanobacteriota</taxon>
        <taxon>Cyanophyceae</taxon>
        <taxon>Nostocales</taxon>
        <taxon>Nostocaceae</taxon>
        <taxon>Amazonocrinis</taxon>
        <taxon>Amazonocrinis nigriterrae</taxon>
    </lineage>
</organism>
<gene>
    <name evidence="3" type="ORF">I8748_27895</name>
</gene>
<sequence>MSNSYHYSHSDRFWQYSKFGLMTLGVIFVGMILPQCGSDRNTFNQAEAAYKQADCQTAINLFNNIVDSPSLDETEIARAKAQKAECEAFQTGVDAQNQSNFTTAMESYTKFIESYNNSPLLPVVRQKASNLLQESQPDEIVKASVCERFNLILQNQLLPEPKKNLPYYYQACGQVYTKNAQYNQAIAVYENFLQNYPKHSLVPKIKTALATATLAAAKTDSAGEISPPSPTGRTTTGSTVVFIRNDSPEPMQIVFSGSQPRFEELQACKDCRRYVDTAPKQCPNKGPIGRYVLKPGTYDVVVKSAGGRVRPFTGQWALKDATEYAHCFYIVTGLTLPVSKSTN</sequence>
<dbReference type="Pfam" id="PF13174">
    <property type="entry name" value="TPR_6"/>
    <property type="match status" value="1"/>
</dbReference>
<keyword evidence="2" id="KW-1133">Transmembrane helix</keyword>
<dbReference type="Proteomes" id="UP000632766">
    <property type="component" value="Unassembled WGS sequence"/>
</dbReference>
<evidence type="ECO:0000313" key="4">
    <source>
        <dbReference type="Proteomes" id="UP000632766"/>
    </source>
</evidence>
<keyword evidence="4" id="KW-1185">Reference proteome</keyword>
<dbReference type="InterPro" id="IPR011990">
    <property type="entry name" value="TPR-like_helical_dom_sf"/>
</dbReference>
<dbReference type="Gene3D" id="1.25.40.10">
    <property type="entry name" value="Tetratricopeptide repeat domain"/>
    <property type="match status" value="1"/>
</dbReference>
<keyword evidence="2" id="KW-0812">Transmembrane</keyword>
<name>A0A8J7LBP3_9NOST</name>
<evidence type="ECO:0000256" key="2">
    <source>
        <dbReference type="SAM" id="Phobius"/>
    </source>
</evidence>
<dbReference type="SUPFAM" id="SSF48452">
    <property type="entry name" value="TPR-like"/>
    <property type="match status" value="1"/>
</dbReference>
<evidence type="ECO:0000313" key="3">
    <source>
        <dbReference type="EMBL" id="MBH8565945.1"/>
    </source>
</evidence>
<dbReference type="InterPro" id="IPR019734">
    <property type="entry name" value="TPR_rpt"/>
</dbReference>
<feature type="repeat" description="TPR" evidence="1">
    <location>
        <begin position="166"/>
        <end position="199"/>
    </location>
</feature>
<dbReference type="RefSeq" id="WP_198127728.1">
    <property type="nucleotide sequence ID" value="NZ_JAECZC010000078.1"/>
</dbReference>
<keyword evidence="1" id="KW-0802">TPR repeat</keyword>
<proteinExistence type="predicted"/>
<reference evidence="3 4" key="1">
    <citation type="journal article" date="2021" name="Int. J. Syst. Evol. Microbiol.">
        <title>Amazonocrinis nigriterrae gen. nov., sp. nov., Atlanticothrix silvestris gen. nov., sp. nov. and Dendronalium phyllosphericum gen. nov., sp. nov., nostocacean cyanobacteria from Brazilian environments.</title>
        <authorList>
            <person name="Alvarenga D.O."/>
            <person name="Andreote A.P.D."/>
            <person name="Branco L.H.Z."/>
            <person name="Delbaje E."/>
            <person name="Cruz R.B."/>
            <person name="Varani A.M."/>
            <person name="Fiore M.F."/>
        </authorList>
    </citation>
    <scope>NUCLEOTIDE SEQUENCE [LARGE SCALE GENOMIC DNA]</scope>
    <source>
        <strain evidence="3 4">CENA67</strain>
    </source>
</reference>